<dbReference type="Proteomes" id="UP000015102">
    <property type="component" value="Unassembled WGS sequence"/>
</dbReference>
<protein>
    <submittedName>
        <fullName evidence="1">Uncharacterized protein</fullName>
    </submittedName>
</protein>
<accession>T1GB57</accession>
<dbReference type="EnsemblMetazoa" id="MESCA000478-RA">
    <property type="protein sequence ID" value="MESCA000478-PA"/>
    <property type="gene ID" value="MESCA000478"/>
</dbReference>
<dbReference type="HOGENOM" id="CLU_2747382_0_0_1"/>
<keyword evidence="2" id="KW-1185">Reference proteome</keyword>
<reference evidence="1" key="2">
    <citation type="submission" date="2015-06" db="UniProtKB">
        <authorList>
            <consortium name="EnsemblMetazoa"/>
        </authorList>
    </citation>
    <scope>IDENTIFICATION</scope>
</reference>
<evidence type="ECO:0000313" key="1">
    <source>
        <dbReference type="EnsemblMetazoa" id="MESCA000478-PA"/>
    </source>
</evidence>
<reference evidence="2" key="1">
    <citation type="submission" date="2013-02" db="EMBL/GenBank/DDBJ databases">
        <authorList>
            <person name="Hughes D."/>
        </authorList>
    </citation>
    <scope>NUCLEOTIDE SEQUENCE</scope>
    <source>
        <strain>Durham</strain>
        <strain evidence="2">NC isolate 2 -- Noor lab</strain>
    </source>
</reference>
<name>T1GB57_MEGSC</name>
<proteinExistence type="predicted"/>
<evidence type="ECO:0000313" key="2">
    <source>
        <dbReference type="Proteomes" id="UP000015102"/>
    </source>
</evidence>
<sequence>MDDNVATKKIYNASIEGVRRSGRSNLGLISNKIVFAVFFETRNLYQYLDPYLKKDYLNVATIIFLLVKINT</sequence>
<dbReference type="AlphaFoldDB" id="T1GB57"/>
<organism evidence="1 2">
    <name type="scientific">Megaselia scalaris</name>
    <name type="common">Humpbacked fly</name>
    <name type="synonym">Phora scalaris</name>
    <dbReference type="NCBI Taxonomy" id="36166"/>
    <lineage>
        <taxon>Eukaryota</taxon>
        <taxon>Metazoa</taxon>
        <taxon>Ecdysozoa</taxon>
        <taxon>Arthropoda</taxon>
        <taxon>Hexapoda</taxon>
        <taxon>Insecta</taxon>
        <taxon>Pterygota</taxon>
        <taxon>Neoptera</taxon>
        <taxon>Endopterygota</taxon>
        <taxon>Diptera</taxon>
        <taxon>Brachycera</taxon>
        <taxon>Muscomorpha</taxon>
        <taxon>Platypezoidea</taxon>
        <taxon>Phoridae</taxon>
        <taxon>Megaseliini</taxon>
        <taxon>Megaselia</taxon>
    </lineage>
</organism>
<dbReference type="EMBL" id="CAQQ02394091">
    <property type="status" value="NOT_ANNOTATED_CDS"/>
    <property type="molecule type" value="Genomic_DNA"/>
</dbReference>